<protein>
    <submittedName>
        <fullName evidence="2">Uncharacterized protein LOC111132537</fullName>
    </submittedName>
</protein>
<accession>A0A8B8E8Z4</accession>
<keyword evidence="1" id="KW-1185">Reference proteome</keyword>
<evidence type="ECO:0000313" key="1">
    <source>
        <dbReference type="Proteomes" id="UP000694844"/>
    </source>
</evidence>
<proteinExistence type="predicted"/>
<reference evidence="2" key="1">
    <citation type="submission" date="2025-08" db="UniProtKB">
        <authorList>
            <consortium name="RefSeq"/>
        </authorList>
    </citation>
    <scope>IDENTIFICATION</scope>
    <source>
        <tissue evidence="2">Whole sample</tissue>
    </source>
</reference>
<dbReference type="SUPFAM" id="SSF54001">
    <property type="entry name" value="Cysteine proteinases"/>
    <property type="match status" value="1"/>
</dbReference>
<dbReference type="RefSeq" id="XP_022336068.1">
    <property type="nucleotide sequence ID" value="XM_022480360.1"/>
</dbReference>
<sequence length="241" mass="26012">MSSKVKQQSILSAFSNVQNRPKCIAFGSHHQGELPNGGQQCTCVGFLASANATGLNRDVDRLLELGTDLFTSIGLDQHLLISELPPDVSVENRSLAVTYLEPRSGLLSQTDDNSDALSFSIASALERSLFESNSCFVTIGNDPGVTIGIFKQDEGHIYVFDSHSRDKYGRCCPNGKAVLLQLTSLQGLLAYVKNMSRSLSASPDLPFEITPVTFSESDLPATPPASCCFFTETCKGTHTKL</sequence>
<dbReference type="GeneID" id="111132537"/>
<dbReference type="KEGG" id="cvn:111132537"/>
<dbReference type="OrthoDB" id="5989338at2759"/>
<dbReference type="AlphaFoldDB" id="A0A8B8E8Z4"/>
<evidence type="ECO:0000313" key="2">
    <source>
        <dbReference type="RefSeq" id="XP_022336068.1"/>
    </source>
</evidence>
<dbReference type="Proteomes" id="UP000694844">
    <property type="component" value="Chromosome 5"/>
</dbReference>
<organism evidence="1 2">
    <name type="scientific">Crassostrea virginica</name>
    <name type="common">Eastern oyster</name>
    <dbReference type="NCBI Taxonomy" id="6565"/>
    <lineage>
        <taxon>Eukaryota</taxon>
        <taxon>Metazoa</taxon>
        <taxon>Spiralia</taxon>
        <taxon>Lophotrochozoa</taxon>
        <taxon>Mollusca</taxon>
        <taxon>Bivalvia</taxon>
        <taxon>Autobranchia</taxon>
        <taxon>Pteriomorphia</taxon>
        <taxon>Ostreida</taxon>
        <taxon>Ostreoidea</taxon>
        <taxon>Ostreidae</taxon>
        <taxon>Crassostrea</taxon>
    </lineage>
</organism>
<dbReference type="Gene3D" id="3.90.70.120">
    <property type="match status" value="1"/>
</dbReference>
<name>A0A8B8E8Z4_CRAVI</name>
<gene>
    <name evidence="2" type="primary">LOC111132537</name>
</gene>
<dbReference type="InterPro" id="IPR038765">
    <property type="entry name" value="Papain-like_cys_pep_sf"/>
</dbReference>